<dbReference type="Gene3D" id="1.10.260.40">
    <property type="entry name" value="lambda repressor-like DNA-binding domains"/>
    <property type="match status" value="1"/>
</dbReference>
<name>A0ABS9TPC3_9PSEU</name>
<gene>
    <name evidence="7" type="ORF">MMF94_31385</name>
</gene>
<dbReference type="RefSeq" id="WP_241041037.1">
    <property type="nucleotide sequence ID" value="NZ_BAAAJF010000063.1"/>
</dbReference>
<dbReference type="SUPFAM" id="SSF53822">
    <property type="entry name" value="Periplasmic binding protein-like I"/>
    <property type="match status" value="1"/>
</dbReference>
<dbReference type="PANTHER" id="PTHR30146">
    <property type="entry name" value="LACI-RELATED TRANSCRIPTIONAL REPRESSOR"/>
    <property type="match status" value="1"/>
</dbReference>
<dbReference type="InterPro" id="IPR046335">
    <property type="entry name" value="LacI/GalR-like_sensor"/>
</dbReference>
<evidence type="ECO:0000256" key="5">
    <source>
        <dbReference type="SAM" id="MobiDB-lite"/>
    </source>
</evidence>
<dbReference type="SMART" id="SM00354">
    <property type="entry name" value="HTH_LACI"/>
    <property type="match status" value="1"/>
</dbReference>
<evidence type="ECO:0000259" key="6">
    <source>
        <dbReference type="PROSITE" id="PS50932"/>
    </source>
</evidence>
<keyword evidence="1" id="KW-0678">Repressor</keyword>
<dbReference type="EMBL" id="JAKXMK010000031">
    <property type="protein sequence ID" value="MCH6170228.1"/>
    <property type="molecule type" value="Genomic_DNA"/>
</dbReference>
<dbReference type="Pfam" id="PF00356">
    <property type="entry name" value="LacI"/>
    <property type="match status" value="1"/>
</dbReference>
<evidence type="ECO:0000256" key="3">
    <source>
        <dbReference type="ARBA" id="ARBA00023125"/>
    </source>
</evidence>
<evidence type="ECO:0000256" key="1">
    <source>
        <dbReference type="ARBA" id="ARBA00022491"/>
    </source>
</evidence>
<sequence>MTKYIRCDGTKVQHSCHRVDRTLSEEGESLETGCARRAIVSNETEAATGVYGRSAADAGKHVGNSVGKWACGSVEVVHRVSADDRVVPTVYLPGAGGAGCGRIHRMPSRKSPAPRGTVTLALLAEQLGVHVSTVSRALSENPVGVSAETVARVRELAGEQGYRRNAAALSLRTGRTKMIGVMVPRLTDVVLATIYDGIDQTAIDAGYNTVVVNTRDRPDLQRSRLDLMLSRQVDGIIVGDSRTDSNLISELHGCGVPYVLVARRMPREISVSTDDLEGGRLAAEHLLSLGHRRIGIVAGDPHASTGAERTLGFRRAYAAAGYPLPDDYVIPSGFDVRSGREAGDHLLSLPHPPTAIFAASDFAAVGVMGAMRDRGLEAPGDVAVVGFNDLDVASELPTPLTSVHSPLFEMGALSMRVLLSLLRGRRVRSRLLQPTLYPRASTVGESPIRTSADHPRRSEVGAGSPRRAQVP</sequence>
<organism evidence="7 8">
    <name type="scientific">Pseudonocardia alaniniphila</name>
    <dbReference type="NCBI Taxonomy" id="75291"/>
    <lineage>
        <taxon>Bacteria</taxon>
        <taxon>Bacillati</taxon>
        <taxon>Actinomycetota</taxon>
        <taxon>Actinomycetes</taxon>
        <taxon>Pseudonocardiales</taxon>
        <taxon>Pseudonocardiaceae</taxon>
        <taxon>Pseudonocardia</taxon>
    </lineage>
</organism>
<comment type="caution">
    <text evidence="7">The sequence shown here is derived from an EMBL/GenBank/DDBJ whole genome shotgun (WGS) entry which is preliminary data.</text>
</comment>
<evidence type="ECO:0000256" key="4">
    <source>
        <dbReference type="ARBA" id="ARBA00023163"/>
    </source>
</evidence>
<proteinExistence type="predicted"/>
<evidence type="ECO:0000256" key="2">
    <source>
        <dbReference type="ARBA" id="ARBA00023015"/>
    </source>
</evidence>
<dbReference type="CDD" id="cd01392">
    <property type="entry name" value="HTH_LacI"/>
    <property type="match status" value="1"/>
</dbReference>
<evidence type="ECO:0000313" key="8">
    <source>
        <dbReference type="Proteomes" id="UP001299970"/>
    </source>
</evidence>
<dbReference type="PROSITE" id="PS50932">
    <property type="entry name" value="HTH_LACI_2"/>
    <property type="match status" value="1"/>
</dbReference>
<dbReference type="InterPro" id="IPR000843">
    <property type="entry name" value="HTH_LacI"/>
</dbReference>
<dbReference type="InterPro" id="IPR028082">
    <property type="entry name" value="Peripla_BP_I"/>
</dbReference>
<dbReference type="InterPro" id="IPR010982">
    <property type="entry name" value="Lambda_DNA-bd_dom_sf"/>
</dbReference>
<protein>
    <submittedName>
        <fullName evidence="7">LacI family transcriptional regulator</fullName>
    </submittedName>
</protein>
<keyword evidence="8" id="KW-1185">Reference proteome</keyword>
<evidence type="ECO:0000313" key="7">
    <source>
        <dbReference type="EMBL" id="MCH6170228.1"/>
    </source>
</evidence>
<keyword evidence="3" id="KW-0238">DNA-binding</keyword>
<dbReference type="Gene3D" id="3.40.50.2300">
    <property type="match status" value="2"/>
</dbReference>
<reference evidence="7 8" key="1">
    <citation type="submission" date="2022-03" db="EMBL/GenBank/DDBJ databases">
        <title>Pseudonocardia alaer sp. nov., a novel actinomycete isolated from reed forest soil.</title>
        <authorList>
            <person name="Wang L."/>
        </authorList>
    </citation>
    <scope>NUCLEOTIDE SEQUENCE [LARGE SCALE GENOMIC DNA]</scope>
    <source>
        <strain evidence="7 8">Y-16303</strain>
    </source>
</reference>
<dbReference type="PANTHER" id="PTHR30146:SF148">
    <property type="entry name" value="HTH-TYPE TRANSCRIPTIONAL REPRESSOR PURR-RELATED"/>
    <property type="match status" value="1"/>
</dbReference>
<keyword evidence="4" id="KW-0804">Transcription</keyword>
<dbReference type="Pfam" id="PF13377">
    <property type="entry name" value="Peripla_BP_3"/>
    <property type="match status" value="1"/>
</dbReference>
<feature type="domain" description="HTH lacI-type" evidence="6">
    <location>
        <begin position="118"/>
        <end position="173"/>
    </location>
</feature>
<dbReference type="SUPFAM" id="SSF47413">
    <property type="entry name" value="lambda repressor-like DNA-binding domains"/>
    <property type="match status" value="1"/>
</dbReference>
<feature type="region of interest" description="Disordered" evidence="5">
    <location>
        <begin position="442"/>
        <end position="471"/>
    </location>
</feature>
<accession>A0ABS9TPC3</accession>
<dbReference type="CDD" id="cd06285">
    <property type="entry name" value="PBP1_LacI-like"/>
    <property type="match status" value="1"/>
</dbReference>
<keyword evidence="2" id="KW-0805">Transcription regulation</keyword>
<dbReference type="Proteomes" id="UP001299970">
    <property type="component" value="Unassembled WGS sequence"/>
</dbReference>